<feature type="region of interest" description="Disordered" evidence="1">
    <location>
        <begin position="273"/>
        <end position="303"/>
    </location>
</feature>
<accession>A0A7R8YNM6</accession>
<evidence type="ECO:0000313" key="2">
    <source>
        <dbReference type="EMBL" id="CAD7079426.1"/>
    </source>
</evidence>
<feature type="compositionally biased region" description="Pro residues" evidence="1">
    <location>
        <begin position="155"/>
        <end position="169"/>
    </location>
</feature>
<proteinExistence type="predicted"/>
<feature type="region of interest" description="Disordered" evidence="1">
    <location>
        <begin position="318"/>
        <end position="413"/>
    </location>
</feature>
<keyword evidence="3" id="KW-1185">Reference proteome</keyword>
<dbReference type="Proteomes" id="UP000594454">
    <property type="component" value="Chromosome 1"/>
</dbReference>
<feature type="compositionally biased region" description="Basic and acidic residues" evidence="1">
    <location>
        <begin position="57"/>
        <end position="66"/>
    </location>
</feature>
<dbReference type="FunCoup" id="A0A7R8YNM6">
    <property type="interactions" value="38"/>
</dbReference>
<reference evidence="2 3" key="1">
    <citation type="submission" date="2020-11" db="EMBL/GenBank/DDBJ databases">
        <authorList>
            <person name="Wallbank WR R."/>
            <person name="Pardo Diaz C."/>
            <person name="Kozak K."/>
            <person name="Martin S."/>
            <person name="Jiggins C."/>
            <person name="Moest M."/>
            <person name="Warren A I."/>
            <person name="Generalovic N T."/>
            <person name="Byers J.R.P. K."/>
            <person name="Montejo-Kovacevich G."/>
            <person name="Yen C E."/>
        </authorList>
    </citation>
    <scope>NUCLEOTIDE SEQUENCE [LARGE SCALE GENOMIC DNA]</scope>
</reference>
<evidence type="ECO:0000256" key="1">
    <source>
        <dbReference type="SAM" id="MobiDB-lite"/>
    </source>
</evidence>
<dbReference type="EMBL" id="LR899009">
    <property type="protein sequence ID" value="CAD7079426.1"/>
    <property type="molecule type" value="Genomic_DNA"/>
</dbReference>
<feature type="compositionally biased region" description="Low complexity" evidence="1">
    <location>
        <begin position="334"/>
        <end position="347"/>
    </location>
</feature>
<feature type="region of interest" description="Disordered" evidence="1">
    <location>
        <begin position="236"/>
        <end position="255"/>
    </location>
</feature>
<dbReference type="InParanoid" id="A0A7R8YNM6"/>
<feature type="compositionally biased region" description="Basic and acidic residues" evidence="1">
    <location>
        <begin position="18"/>
        <end position="30"/>
    </location>
</feature>
<dbReference type="AlphaFoldDB" id="A0A7R8YNM6"/>
<dbReference type="OrthoDB" id="567788at2759"/>
<protein>
    <submittedName>
        <fullName evidence="2">Uncharacterized protein</fullName>
    </submittedName>
</protein>
<feature type="compositionally biased region" description="Low complexity" evidence="1">
    <location>
        <begin position="389"/>
        <end position="398"/>
    </location>
</feature>
<sequence>MDFGFDSDSHKKSAVTSHLEKGDNRQDSDHSPLGGDSPFHTSDKLQKSTSGSGSTDDFEHVDHDPFMSDSGFPASSAAPVSGKTSGGTDSGHLLDDFLSSSQKQFDSFKTDIGKEFSQVASGAKDLASDFMSTFDDKISLTRDFMAAERGGFAAPIPPQKTSPQPPAAPISPVSTQPPKAPEYIFEPDPVPLNEKTFKEDAIAAFKEEIAAAAHKEEIPAATHKEETPAGFKVETPAAASAPMEEKPATDNFSFFDSPVKKISKEDTEKFISSEDLLGDFSDARRTPEPALQAPSKPEPVAPVAPIVPTPAIIPEPVAPAPVIPPQPKEEPKLPESAPAPKAVPKAVEIPISAAPTKLTETAIKPAEPEPAKPAAPEPVKPAVEPPKPAAVEPQKPAKPSAPPAEAPAKKPATPMISAEEIFCRYGLDAWFKPDRLHPVGKYLIFFVEL</sequence>
<organism evidence="2 3">
    <name type="scientific">Hermetia illucens</name>
    <name type="common">Black soldier fly</name>
    <dbReference type="NCBI Taxonomy" id="343691"/>
    <lineage>
        <taxon>Eukaryota</taxon>
        <taxon>Metazoa</taxon>
        <taxon>Ecdysozoa</taxon>
        <taxon>Arthropoda</taxon>
        <taxon>Hexapoda</taxon>
        <taxon>Insecta</taxon>
        <taxon>Pterygota</taxon>
        <taxon>Neoptera</taxon>
        <taxon>Endopterygota</taxon>
        <taxon>Diptera</taxon>
        <taxon>Brachycera</taxon>
        <taxon>Stratiomyomorpha</taxon>
        <taxon>Stratiomyidae</taxon>
        <taxon>Hermetiinae</taxon>
        <taxon>Hermetia</taxon>
    </lineage>
</organism>
<feature type="region of interest" description="Disordered" evidence="1">
    <location>
        <begin position="1"/>
        <end position="95"/>
    </location>
</feature>
<gene>
    <name evidence="2" type="ORF">HERILL_LOCUS2644</name>
</gene>
<feature type="compositionally biased region" description="Pro residues" evidence="1">
    <location>
        <begin position="371"/>
        <end position="388"/>
    </location>
</feature>
<evidence type="ECO:0000313" key="3">
    <source>
        <dbReference type="Proteomes" id="UP000594454"/>
    </source>
</evidence>
<name>A0A7R8YNM6_HERIL</name>
<feature type="region of interest" description="Disordered" evidence="1">
    <location>
        <begin position="152"/>
        <end position="191"/>
    </location>
</feature>